<dbReference type="SUPFAM" id="SSF81653">
    <property type="entry name" value="Calcium ATPase, transduction domain A"/>
    <property type="match status" value="1"/>
</dbReference>
<evidence type="ECO:0000256" key="9">
    <source>
        <dbReference type="ARBA" id="ARBA00022840"/>
    </source>
</evidence>
<keyword evidence="5 16" id="KW-0597">Phosphoprotein</keyword>
<keyword evidence="10 16" id="KW-0460">Magnesium</keyword>
<evidence type="ECO:0000256" key="7">
    <source>
        <dbReference type="ARBA" id="ARBA00022723"/>
    </source>
</evidence>
<keyword evidence="13 16" id="KW-1133">Transmembrane helix</keyword>
<dbReference type="InterPro" id="IPR018303">
    <property type="entry name" value="ATPase_P-typ_P_site"/>
</dbReference>
<feature type="transmembrane region" description="Helical" evidence="16">
    <location>
        <begin position="68"/>
        <end position="88"/>
    </location>
</feature>
<comment type="subunit">
    <text evidence="16">The system is composed of three essential subunits: KdpA, KdpB and KdpC.</text>
</comment>
<dbReference type="PROSITE" id="PS00154">
    <property type="entry name" value="ATPASE_E1_E2"/>
    <property type="match status" value="1"/>
</dbReference>
<feature type="binding site" evidence="16">
    <location>
        <position position="513"/>
    </location>
    <ligand>
        <name>Mg(2+)</name>
        <dbReference type="ChEBI" id="CHEBI:18420"/>
    </ligand>
</feature>
<keyword evidence="7 16" id="KW-0479">Metal-binding</keyword>
<proteinExistence type="inferred from homology"/>
<feature type="transmembrane region" description="Helical" evidence="16">
    <location>
        <begin position="578"/>
        <end position="596"/>
    </location>
</feature>
<evidence type="ECO:0000256" key="3">
    <source>
        <dbReference type="ARBA" id="ARBA00022475"/>
    </source>
</evidence>
<dbReference type="InterPro" id="IPR044492">
    <property type="entry name" value="P_typ_ATPase_HD_dom"/>
</dbReference>
<keyword evidence="6 16" id="KW-0812">Transmembrane</keyword>
<dbReference type="InterPro" id="IPR023299">
    <property type="entry name" value="ATPase_P-typ_cyto_dom_N"/>
</dbReference>
<keyword evidence="12 16" id="KW-1278">Translocase</keyword>
<feature type="transmembrane region" description="Helical" evidence="16">
    <location>
        <begin position="35"/>
        <end position="56"/>
    </location>
</feature>
<dbReference type="SUPFAM" id="SSF81665">
    <property type="entry name" value="Calcium ATPase, transmembrane domain M"/>
    <property type="match status" value="1"/>
</dbReference>
<keyword evidence="9 16" id="KW-0067">ATP-binding</keyword>
<feature type="transmembrane region" description="Helical" evidence="16">
    <location>
        <begin position="608"/>
        <end position="627"/>
    </location>
</feature>
<evidence type="ECO:0000256" key="12">
    <source>
        <dbReference type="ARBA" id="ARBA00022967"/>
    </source>
</evidence>
<evidence type="ECO:0000256" key="15">
    <source>
        <dbReference type="ARBA" id="ARBA00023136"/>
    </source>
</evidence>
<dbReference type="InterPro" id="IPR008250">
    <property type="entry name" value="ATPase_P-typ_transduc_dom_A_sf"/>
</dbReference>
<dbReference type="InterPro" id="IPR059000">
    <property type="entry name" value="ATPase_P-type_domA"/>
</dbReference>
<comment type="function">
    <text evidence="16">Part of the high-affinity ATP-driven potassium transport (or Kdp) system, which catalyzes the hydrolysis of ATP coupled with the electrogenic transport of potassium into the cytoplasm. This subunit is responsible for energy coupling to the transport system and for the release of the potassium ions to the cytoplasm.</text>
</comment>
<dbReference type="InterPro" id="IPR023298">
    <property type="entry name" value="ATPase_P-typ_TM_dom_sf"/>
</dbReference>
<comment type="subcellular location">
    <subcellularLocation>
        <location evidence="16">Cell membrane</location>
        <topology evidence="16">Multi-pass membrane protein</topology>
    </subcellularLocation>
    <subcellularLocation>
        <location evidence="1">Membrane</location>
    </subcellularLocation>
</comment>
<keyword evidence="4 16" id="KW-0633">Potassium transport</keyword>
<keyword evidence="15 16" id="KW-0472">Membrane</keyword>
<keyword evidence="2 16" id="KW-0813">Transport</keyword>
<keyword evidence="8 16" id="KW-0547">Nucleotide-binding</keyword>
<comment type="catalytic activity">
    <reaction evidence="16">
        <text>K(+)(out) + ATP + H2O = K(+)(in) + ADP + phosphate + H(+)</text>
        <dbReference type="Rhea" id="RHEA:16777"/>
        <dbReference type="ChEBI" id="CHEBI:15377"/>
        <dbReference type="ChEBI" id="CHEBI:15378"/>
        <dbReference type="ChEBI" id="CHEBI:29103"/>
        <dbReference type="ChEBI" id="CHEBI:30616"/>
        <dbReference type="ChEBI" id="CHEBI:43474"/>
        <dbReference type="ChEBI" id="CHEBI:456216"/>
        <dbReference type="EC" id="7.2.2.6"/>
    </reaction>
</comment>
<evidence type="ECO:0000256" key="6">
    <source>
        <dbReference type="ARBA" id="ARBA00022692"/>
    </source>
</evidence>
<evidence type="ECO:0000256" key="13">
    <source>
        <dbReference type="ARBA" id="ARBA00022989"/>
    </source>
</evidence>
<sequence length="671" mass="71480">MATQNNQALFQKEVVMKALKEAFIKLDPRTLFRNPVMFTVEIGTAIMLSVCIWILFGETSQGSFGYNFTIFLLLFVTLLFANFAEAIAEARGKAQADSLRKTREETPATLEDGTKVSSSALLKGMVYVCVAGDVIPVDGEIIEGLATIDESAITGESAPVIREAGGDKSSVTGGTKVLSDRIKVKVTAQAGESFLDKMIALVEGANRQKSPNEIALTILLAGFTLVFTIVIITLKPFADFANVAITIGALISLYVCLIPTTIGGLLSAIGIAGMDRALRANVITKSGKAVETAGDIDVLLLDKTGTITIGNRKATNFHPANNVDKSVLVKAAVLSSLSDDTPEGKSIIELAGVDPTDFTVNNPRFISFTAETRSSGIDYDDVRIRKGAVDAIKNICVNAGNVFPTEVSDCVRKVAENGGTPLVVSQNEQVLGVVELQDVIKPGIQERFARLRKMGIKTVMVTGDNPMTAKYIATAAGVDDFIAEAKPEDKMNYIKREQAEGRLVAMMGDGTNDAPALAQANVGVAMNSGTQAAKEAGNMVDLDNDPTKLIEVVEIGKQLLMTRGTLTTFSIANDVAKYFAIIPALFITAIPALQGLNIMNLHSPESAILSAVIFNAIIIPFLIPLALRGVAYKPIGASALLRRNLLIYGLGGVIVPFIGIKLIDLFVSLFM</sequence>
<feature type="binding site" evidence="16">
    <location>
        <position position="509"/>
    </location>
    <ligand>
        <name>Mg(2+)</name>
        <dbReference type="ChEBI" id="CHEBI:18420"/>
    </ligand>
</feature>
<dbReference type="EC" id="7.2.2.6" evidence="16"/>
<dbReference type="PRINTS" id="PR00119">
    <property type="entry name" value="CATATPASE"/>
</dbReference>
<dbReference type="AlphaFoldDB" id="A0A1H6UV79"/>
<dbReference type="SFLD" id="SFLDS00003">
    <property type="entry name" value="Haloacid_Dehalogenase"/>
    <property type="match status" value="1"/>
</dbReference>
<feature type="active site" description="4-aspartylphosphate intermediate" evidence="16">
    <location>
        <position position="302"/>
    </location>
</feature>
<dbReference type="GeneID" id="82256998"/>
<protein>
    <recommendedName>
        <fullName evidence="16">Potassium-transporting ATPase ATP-binding subunit</fullName>
        <ecNumber evidence="16">7.2.2.6</ecNumber>
    </recommendedName>
    <alternativeName>
        <fullName evidence="16">ATP phosphohydrolase [potassium-transporting] B chain</fullName>
    </alternativeName>
    <alternativeName>
        <fullName evidence="16">Potassium-binding and translocating subunit B</fullName>
    </alternativeName>
    <alternativeName>
        <fullName evidence="16">Potassium-translocating ATPase B chain</fullName>
    </alternativeName>
</protein>
<dbReference type="PANTHER" id="PTHR43743">
    <property type="entry name" value="POTASSIUM-TRANSPORTING ATPASE ATP-BINDING SUBUNIT"/>
    <property type="match status" value="1"/>
</dbReference>
<evidence type="ECO:0000256" key="5">
    <source>
        <dbReference type="ARBA" id="ARBA00022553"/>
    </source>
</evidence>
<evidence type="ECO:0000256" key="11">
    <source>
        <dbReference type="ARBA" id="ARBA00022958"/>
    </source>
</evidence>
<feature type="transmembrane region" description="Helical" evidence="16">
    <location>
        <begin position="214"/>
        <end position="234"/>
    </location>
</feature>
<dbReference type="GO" id="GO:0008556">
    <property type="term" value="F:P-type potassium transmembrane transporter activity"/>
    <property type="evidence" value="ECO:0007669"/>
    <property type="project" value="UniProtKB-UniRule"/>
</dbReference>
<evidence type="ECO:0000256" key="1">
    <source>
        <dbReference type="ARBA" id="ARBA00004370"/>
    </source>
</evidence>
<keyword evidence="14 16" id="KW-0406">Ion transport</keyword>
<reference evidence="18 19" key="1">
    <citation type="submission" date="2016-10" db="EMBL/GenBank/DDBJ databases">
        <authorList>
            <person name="de Groot N.N."/>
        </authorList>
    </citation>
    <scope>NUCLEOTIDE SEQUENCE [LARGE SCALE GENOMIC DNA]</scope>
    <source>
        <strain evidence="18 19">DSM 23048</strain>
    </source>
</reference>
<feature type="binding site" evidence="16">
    <location>
        <position position="339"/>
    </location>
    <ligand>
        <name>ATP</name>
        <dbReference type="ChEBI" id="CHEBI:30616"/>
    </ligand>
</feature>
<dbReference type="SUPFAM" id="SSF56784">
    <property type="entry name" value="HAD-like"/>
    <property type="match status" value="1"/>
</dbReference>
<dbReference type="InterPro" id="IPR001757">
    <property type="entry name" value="P_typ_ATPase"/>
</dbReference>
<evidence type="ECO:0000256" key="2">
    <source>
        <dbReference type="ARBA" id="ARBA00022448"/>
    </source>
</evidence>
<feature type="domain" description="P-type ATPase A" evidence="17">
    <location>
        <begin position="114"/>
        <end position="203"/>
    </location>
</feature>
<dbReference type="Gene3D" id="3.40.50.1000">
    <property type="entry name" value="HAD superfamily/HAD-like"/>
    <property type="match status" value="1"/>
</dbReference>
<keyword evidence="11 16" id="KW-0630">Potassium</keyword>
<accession>A0A1H6UV79</accession>
<dbReference type="SFLD" id="SFLDG00002">
    <property type="entry name" value="C1.7:_P-type_atpase_like"/>
    <property type="match status" value="1"/>
</dbReference>
<dbReference type="GO" id="GO:0005524">
    <property type="term" value="F:ATP binding"/>
    <property type="evidence" value="ECO:0007669"/>
    <property type="project" value="UniProtKB-UniRule"/>
</dbReference>
<feature type="binding site" evidence="16">
    <location>
        <begin position="368"/>
        <end position="375"/>
    </location>
    <ligand>
        <name>ATP</name>
        <dbReference type="ChEBI" id="CHEBI:30616"/>
    </ligand>
</feature>
<dbReference type="RefSeq" id="WP_074745859.1">
    <property type="nucleotide sequence ID" value="NZ_FNYS01000007.1"/>
</dbReference>
<dbReference type="InterPro" id="IPR006391">
    <property type="entry name" value="P-type_ATPase_bsu_IA"/>
</dbReference>
<dbReference type="Gene3D" id="3.40.1110.10">
    <property type="entry name" value="Calcium-transporting ATPase, cytoplasmic domain N"/>
    <property type="match status" value="1"/>
</dbReference>
<organism evidence="18 19">
    <name type="scientific">Myroides marinus</name>
    <dbReference type="NCBI Taxonomy" id="703342"/>
    <lineage>
        <taxon>Bacteria</taxon>
        <taxon>Pseudomonadati</taxon>
        <taxon>Bacteroidota</taxon>
        <taxon>Flavobacteriia</taxon>
        <taxon>Flavobacteriales</taxon>
        <taxon>Flavobacteriaceae</taxon>
        <taxon>Myroides</taxon>
    </lineage>
</organism>
<gene>
    <name evidence="16" type="primary">kdpB</name>
    <name evidence="18" type="ORF">SAMN04488018_10710</name>
</gene>
<dbReference type="Pfam" id="PF00702">
    <property type="entry name" value="Hydrolase"/>
    <property type="match status" value="1"/>
</dbReference>
<dbReference type="PANTHER" id="PTHR43743:SF1">
    <property type="entry name" value="POTASSIUM-TRANSPORTING ATPASE ATP-BINDING SUBUNIT"/>
    <property type="match status" value="1"/>
</dbReference>
<dbReference type="Gene3D" id="2.70.150.10">
    <property type="entry name" value="Calcium-transporting ATPase, cytoplasmic transduction domain A"/>
    <property type="match status" value="1"/>
</dbReference>
<evidence type="ECO:0000256" key="10">
    <source>
        <dbReference type="ARBA" id="ARBA00022842"/>
    </source>
</evidence>
<dbReference type="Proteomes" id="UP000183077">
    <property type="component" value="Unassembled WGS sequence"/>
</dbReference>
<dbReference type="CDD" id="cd02078">
    <property type="entry name" value="P-type_ATPase_K"/>
    <property type="match status" value="1"/>
</dbReference>
<dbReference type="FunFam" id="2.70.150.10:FF:000033">
    <property type="entry name" value="Potassium-transporting ATPase ATP-binding subunit"/>
    <property type="match status" value="1"/>
</dbReference>
<dbReference type="InterPro" id="IPR023214">
    <property type="entry name" value="HAD_sf"/>
</dbReference>
<evidence type="ECO:0000313" key="19">
    <source>
        <dbReference type="Proteomes" id="UP000183077"/>
    </source>
</evidence>
<evidence type="ECO:0000256" key="8">
    <source>
        <dbReference type="ARBA" id="ARBA00022741"/>
    </source>
</evidence>
<evidence type="ECO:0000256" key="16">
    <source>
        <dbReference type="HAMAP-Rule" id="MF_00285"/>
    </source>
</evidence>
<dbReference type="NCBIfam" id="TIGR01494">
    <property type="entry name" value="ATPase_P-type"/>
    <property type="match status" value="2"/>
</dbReference>
<evidence type="ECO:0000256" key="14">
    <source>
        <dbReference type="ARBA" id="ARBA00023065"/>
    </source>
</evidence>
<feature type="transmembrane region" description="Helical" evidence="16">
    <location>
        <begin position="240"/>
        <end position="269"/>
    </location>
</feature>
<name>A0A1H6UV79_9FLAO</name>
<feature type="transmembrane region" description="Helical" evidence="16">
    <location>
        <begin position="647"/>
        <end position="670"/>
    </location>
</feature>
<dbReference type="NCBIfam" id="TIGR01497">
    <property type="entry name" value="kdpB"/>
    <property type="match status" value="1"/>
</dbReference>
<feature type="binding site" evidence="16">
    <location>
        <position position="386"/>
    </location>
    <ligand>
        <name>ATP</name>
        <dbReference type="ChEBI" id="CHEBI:30616"/>
    </ligand>
</feature>
<dbReference type="GO" id="GO:0016887">
    <property type="term" value="F:ATP hydrolysis activity"/>
    <property type="evidence" value="ECO:0007669"/>
    <property type="project" value="InterPro"/>
</dbReference>
<feature type="binding site" evidence="16">
    <location>
        <position position="343"/>
    </location>
    <ligand>
        <name>ATP</name>
        <dbReference type="ChEBI" id="CHEBI:30616"/>
    </ligand>
</feature>
<evidence type="ECO:0000259" key="17">
    <source>
        <dbReference type="Pfam" id="PF00122"/>
    </source>
</evidence>
<dbReference type="HAMAP" id="MF_00285">
    <property type="entry name" value="KdpB"/>
    <property type="match status" value="1"/>
</dbReference>
<evidence type="ECO:0000256" key="4">
    <source>
        <dbReference type="ARBA" id="ARBA00022538"/>
    </source>
</evidence>
<dbReference type="SFLD" id="SFLDF00027">
    <property type="entry name" value="p-type_atpase"/>
    <property type="match status" value="1"/>
</dbReference>
<dbReference type="PROSITE" id="PS01229">
    <property type="entry name" value="COF_2"/>
    <property type="match status" value="1"/>
</dbReference>
<dbReference type="InterPro" id="IPR036412">
    <property type="entry name" value="HAD-like_sf"/>
</dbReference>
<dbReference type="Pfam" id="PF00122">
    <property type="entry name" value="E1-E2_ATPase"/>
    <property type="match status" value="1"/>
</dbReference>
<dbReference type="EMBL" id="FNYS01000007">
    <property type="protein sequence ID" value="SEI92240.1"/>
    <property type="molecule type" value="Genomic_DNA"/>
</dbReference>
<dbReference type="GO" id="GO:0005886">
    <property type="term" value="C:plasma membrane"/>
    <property type="evidence" value="ECO:0007669"/>
    <property type="project" value="UniProtKB-SubCell"/>
</dbReference>
<dbReference type="GO" id="GO:0000287">
    <property type="term" value="F:magnesium ion binding"/>
    <property type="evidence" value="ECO:0007669"/>
    <property type="project" value="UniProtKB-UniRule"/>
</dbReference>
<keyword evidence="3 16" id="KW-1003">Cell membrane</keyword>
<comment type="similarity">
    <text evidence="16">Belongs to the cation transport ATPase (P-type) (TC 3.A.3) family. Type IA subfamily.</text>
</comment>
<evidence type="ECO:0000313" key="18">
    <source>
        <dbReference type="EMBL" id="SEI92240.1"/>
    </source>
</evidence>